<dbReference type="Proteomes" id="UP001281147">
    <property type="component" value="Unassembled WGS sequence"/>
</dbReference>
<evidence type="ECO:0000313" key="2">
    <source>
        <dbReference type="Proteomes" id="UP001281147"/>
    </source>
</evidence>
<sequence>MATTPYPSTPIDFHRQLDPSILKGRTALVTGGASGIGLSIVTALAEVGAHVTLVDIDASTGASVTETLKSQGLHVIFAEADVTSWESQAKAFQRALRISPQQTIDIVVAAAGIKTQYASCFPVESAATDKEPKRPPTATLDVNLTGTYFTMSLAQHYFARSPPHPAKQMLFIASMAAYNQSTSPALSFDYTASKFGVRGLFHQVRRPELAATRFGGARFNLLAPFFIASPMCPPEEVEELVSVGWKVGDVEDVREGAKRCLTDHSIRGRVVVCCSGKGNGGGFGDANFDAGDDLEGGFGLPAVVERKGWFGSLEATAKRWVSFKPAQLGLHSILLASFLHIKDVAFEAFIRRNALTTEQAGVFGWSNPWYL</sequence>
<gene>
    <name evidence="1" type="ORF">LTR37_020301</name>
</gene>
<name>A0ACC3MBY2_9PEZI</name>
<accession>A0ACC3MBY2</accession>
<comment type="caution">
    <text evidence="1">The sequence shown here is derived from an EMBL/GenBank/DDBJ whole genome shotgun (WGS) entry which is preliminary data.</text>
</comment>
<keyword evidence="2" id="KW-1185">Reference proteome</keyword>
<evidence type="ECO:0000313" key="1">
    <source>
        <dbReference type="EMBL" id="KAK3684428.1"/>
    </source>
</evidence>
<reference evidence="1" key="1">
    <citation type="submission" date="2023-07" db="EMBL/GenBank/DDBJ databases">
        <title>Black Yeasts Isolated from many extreme environments.</title>
        <authorList>
            <person name="Coleine C."/>
            <person name="Stajich J.E."/>
            <person name="Selbmann L."/>
        </authorList>
    </citation>
    <scope>NUCLEOTIDE SEQUENCE</scope>
    <source>
        <strain evidence="1">CCFEE 5714</strain>
    </source>
</reference>
<organism evidence="1 2">
    <name type="scientific">Vermiconidia calcicola</name>
    <dbReference type="NCBI Taxonomy" id="1690605"/>
    <lineage>
        <taxon>Eukaryota</taxon>
        <taxon>Fungi</taxon>
        <taxon>Dikarya</taxon>
        <taxon>Ascomycota</taxon>
        <taxon>Pezizomycotina</taxon>
        <taxon>Dothideomycetes</taxon>
        <taxon>Dothideomycetidae</taxon>
        <taxon>Mycosphaerellales</taxon>
        <taxon>Extremaceae</taxon>
        <taxon>Vermiconidia</taxon>
    </lineage>
</organism>
<protein>
    <submittedName>
        <fullName evidence="1">Uncharacterized protein</fullName>
    </submittedName>
</protein>
<dbReference type="EMBL" id="JAUTXU010000346">
    <property type="protein sequence ID" value="KAK3684428.1"/>
    <property type="molecule type" value="Genomic_DNA"/>
</dbReference>
<proteinExistence type="predicted"/>